<evidence type="ECO:0000256" key="3">
    <source>
        <dbReference type="ARBA" id="ARBA00023015"/>
    </source>
</evidence>
<keyword evidence="8" id="KW-1185">Reference proteome</keyword>
<dbReference type="Pfam" id="PF00158">
    <property type="entry name" value="Sigma54_activat"/>
    <property type="match status" value="1"/>
</dbReference>
<dbReference type="PROSITE" id="PS00676">
    <property type="entry name" value="SIGMA54_INTERACT_2"/>
    <property type="match status" value="1"/>
</dbReference>
<dbReference type="Pfam" id="PF01590">
    <property type="entry name" value="GAF"/>
    <property type="match status" value="1"/>
</dbReference>
<sequence>MSSSTLLNALLPLIDDLASDISEQERLQRLLRAISALLPCDAIALLRLEGEALVPIAAKGLSKDIYGRRFKIEDHPRLASILSQREATRFPSDCGLPDPYDGLIEGSTGNLEVHDCLGCPLYVLGKPWGVITLDALNPAIFGQVSLDYLEAISKLAAATVSASRKLLELSESLESEHKLVESYKEAALKRGQRELIGSSPAATRLHEEIKLVASTDLSVLISGETGVGKELVASAIHSWSTRARKNLISINCAALPENLVESELFGHVKGAFSGALTDRKGRFDAADGGTIFLDEIGELPLSVQAKLLRVLQGGFIQRVGSDKEQRVDVRVIAATNRNLFDEVLAGRFRADLFHRISVYPILVPPLRERGNDILILAGFFLESMKPRISANTIRLSGEVQSALLSYSWPGNVRELEHTLERAALKASAAEHKPRKIITIDSPHIDFNQSAAQQQESGPTGHDLAFYRDISLKEATDHFQRELISRLFEEHGNNWTSVAKAIGVDRANLSRLAKRLGLRA</sequence>
<evidence type="ECO:0000259" key="6">
    <source>
        <dbReference type="PROSITE" id="PS50045"/>
    </source>
</evidence>
<dbReference type="Pfam" id="PF25601">
    <property type="entry name" value="AAA_lid_14"/>
    <property type="match status" value="1"/>
</dbReference>
<dbReference type="InterPro" id="IPR027417">
    <property type="entry name" value="P-loop_NTPase"/>
</dbReference>
<keyword evidence="3" id="KW-0805">Transcription regulation</keyword>
<organism evidence="7 8">
    <name type="scientific">Aquipseudomonas guryensis</name>
    <dbReference type="NCBI Taxonomy" id="2759165"/>
    <lineage>
        <taxon>Bacteria</taxon>
        <taxon>Pseudomonadati</taxon>
        <taxon>Pseudomonadota</taxon>
        <taxon>Gammaproteobacteria</taxon>
        <taxon>Pseudomonadales</taxon>
        <taxon>Pseudomonadaceae</taxon>
        <taxon>Aquipseudomonas</taxon>
    </lineage>
</organism>
<evidence type="ECO:0000256" key="5">
    <source>
        <dbReference type="ARBA" id="ARBA00023163"/>
    </source>
</evidence>
<dbReference type="RefSeq" id="WP_182834932.1">
    <property type="nucleotide sequence ID" value="NZ_JACJFN010000004.1"/>
</dbReference>
<dbReference type="SMART" id="SM00065">
    <property type="entry name" value="GAF"/>
    <property type="match status" value="1"/>
</dbReference>
<dbReference type="CDD" id="cd00009">
    <property type="entry name" value="AAA"/>
    <property type="match status" value="1"/>
</dbReference>
<dbReference type="PROSITE" id="PS50045">
    <property type="entry name" value="SIGMA54_INTERACT_4"/>
    <property type="match status" value="1"/>
</dbReference>
<dbReference type="GO" id="GO:0005524">
    <property type="term" value="F:ATP binding"/>
    <property type="evidence" value="ECO:0007669"/>
    <property type="project" value="UniProtKB-KW"/>
</dbReference>
<dbReference type="InterPro" id="IPR029016">
    <property type="entry name" value="GAF-like_dom_sf"/>
</dbReference>
<evidence type="ECO:0000313" key="7">
    <source>
        <dbReference type="EMBL" id="MBB1521001.1"/>
    </source>
</evidence>
<dbReference type="SUPFAM" id="SSF52540">
    <property type="entry name" value="P-loop containing nucleoside triphosphate hydrolases"/>
    <property type="match status" value="1"/>
</dbReference>
<dbReference type="PROSITE" id="PS00675">
    <property type="entry name" value="SIGMA54_INTERACT_1"/>
    <property type="match status" value="1"/>
</dbReference>
<evidence type="ECO:0000313" key="8">
    <source>
        <dbReference type="Proteomes" id="UP000581189"/>
    </source>
</evidence>
<dbReference type="PROSITE" id="PS00688">
    <property type="entry name" value="SIGMA54_INTERACT_3"/>
    <property type="match status" value="1"/>
</dbReference>
<feature type="domain" description="Sigma-54 factor interaction" evidence="6">
    <location>
        <begin position="195"/>
        <end position="424"/>
    </location>
</feature>
<comment type="caution">
    <text evidence="7">The sequence shown here is derived from an EMBL/GenBank/DDBJ whole genome shotgun (WGS) entry which is preliminary data.</text>
</comment>
<dbReference type="EMBL" id="JACJFN010000004">
    <property type="protein sequence ID" value="MBB1521001.1"/>
    <property type="molecule type" value="Genomic_DNA"/>
</dbReference>
<evidence type="ECO:0000256" key="4">
    <source>
        <dbReference type="ARBA" id="ARBA00023125"/>
    </source>
</evidence>
<dbReference type="FunFam" id="3.40.50.300:FF:000006">
    <property type="entry name" value="DNA-binding transcriptional regulator NtrC"/>
    <property type="match status" value="1"/>
</dbReference>
<dbReference type="InterPro" id="IPR058031">
    <property type="entry name" value="AAA_lid_NorR"/>
</dbReference>
<dbReference type="InterPro" id="IPR003018">
    <property type="entry name" value="GAF"/>
</dbReference>
<dbReference type="InterPro" id="IPR025662">
    <property type="entry name" value="Sigma_54_int_dom_ATP-bd_1"/>
</dbReference>
<accession>A0A7W4DEC8</accession>
<dbReference type="AlphaFoldDB" id="A0A7W4DEC8"/>
<dbReference type="NCBIfam" id="NF003451">
    <property type="entry name" value="PRK05022.1"/>
    <property type="match status" value="1"/>
</dbReference>
<protein>
    <submittedName>
        <fullName evidence="7">Nitric oxide reductase transcriptional regulator NorR</fullName>
    </submittedName>
</protein>
<keyword evidence="2" id="KW-0067">ATP-binding</keyword>
<keyword evidence="4" id="KW-0238">DNA-binding</keyword>
<dbReference type="Gene3D" id="1.10.10.60">
    <property type="entry name" value="Homeodomain-like"/>
    <property type="match status" value="1"/>
</dbReference>
<dbReference type="PANTHER" id="PTHR32071:SF35">
    <property type="entry name" value="ANAEROBIC NITRIC OXIDE REDUCTASE TRANSCRIPTION REGULATOR NORR"/>
    <property type="match status" value="1"/>
</dbReference>
<dbReference type="InterPro" id="IPR025943">
    <property type="entry name" value="Sigma_54_int_dom_ATP-bd_2"/>
</dbReference>
<dbReference type="PANTHER" id="PTHR32071">
    <property type="entry name" value="TRANSCRIPTIONAL REGULATORY PROTEIN"/>
    <property type="match status" value="1"/>
</dbReference>
<dbReference type="InterPro" id="IPR025944">
    <property type="entry name" value="Sigma_54_int_dom_CS"/>
</dbReference>
<evidence type="ECO:0000256" key="2">
    <source>
        <dbReference type="ARBA" id="ARBA00022840"/>
    </source>
</evidence>
<dbReference type="SUPFAM" id="SSF55781">
    <property type="entry name" value="GAF domain-like"/>
    <property type="match status" value="1"/>
</dbReference>
<dbReference type="Gene3D" id="3.30.450.40">
    <property type="match status" value="1"/>
</dbReference>
<dbReference type="SMART" id="SM00382">
    <property type="entry name" value="AAA"/>
    <property type="match status" value="1"/>
</dbReference>
<keyword evidence="5" id="KW-0804">Transcription</keyword>
<reference evidence="7 8" key="1">
    <citation type="submission" date="2020-08" db="EMBL/GenBank/DDBJ databases">
        <authorList>
            <person name="Kim C.M."/>
        </authorList>
    </citation>
    <scope>NUCLEOTIDE SEQUENCE [LARGE SCALE GENOMIC DNA]</scope>
    <source>
        <strain evidence="7 8">SR9</strain>
    </source>
</reference>
<dbReference type="InterPro" id="IPR009057">
    <property type="entry name" value="Homeodomain-like_sf"/>
</dbReference>
<dbReference type="GO" id="GO:0006355">
    <property type="term" value="P:regulation of DNA-templated transcription"/>
    <property type="evidence" value="ECO:0007669"/>
    <property type="project" value="InterPro"/>
</dbReference>
<proteinExistence type="predicted"/>
<keyword evidence="1" id="KW-0547">Nucleotide-binding</keyword>
<dbReference type="GO" id="GO:0003677">
    <property type="term" value="F:DNA binding"/>
    <property type="evidence" value="ECO:0007669"/>
    <property type="project" value="UniProtKB-KW"/>
</dbReference>
<gene>
    <name evidence="7" type="primary">norR</name>
    <name evidence="7" type="ORF">H3H45_17295</name>
</gene>
<dbReference type="Gene3D" id="3.40.50.300">
    <property type="entry name" value="P-loop containing nucleotide triphosphate hydrolases"/>
    <property type="match status" value="1"/>
</dbReference>
<dbReference type="SUPFAM" id="SSF46689">
    <property type="entry name" value="Homeodomain-like"/>
    <property type="match status" value="1"/>
</dbReference>
<dbReference type="InterPro" id="IPR003593">
    <property type="entry name" value="AAA+_ATPase"/>
</dbReference>
<dbReference type="Proteomes" id="UP000581189">
    <property type="component" value="Unassembled WGS sequence"/>
</dbReference>
<name>A0A7W4DEC8_9GAMM</name>
<dbReference type="Gene3D" id="1.10.8.60">
    <property type="match status" value="1"/>
</dbReference>
<evidence type="ECO:0000256" key="1">
    <source>
        <dbReference type="ARBA" id="ARBA00022741"/>
    </source>
</evidence>
<dbReference type="InterPro" id="IPR002078">
    <property type="entry name" value="Sigma_54_int"/>
</dbReference>